<proteinExistence type="predicted"/>
<reference evidence="1 2" key="1">
    <citation type="submission" date="2019-03" db="EMBL/GenBank/DDBJ databases">
        <title>First draft genome of Liparis tanakae, snailfish: a comprehensive survey of snailfish specific genes.</title>
        <authorList>
            <person name="Kim W."/>
            <person name="Song I."/>
            <person name="Jeong J.-H."/>
            <person name="Kim D."/>
            <person name="Kim S."/>
            <person name="Ryu S."/>
            <person name="Song J.Y."/>
            <person name="Lee S.K."/>
        </authorList>
    </citation>
    <scope>NUCLEOTIDE SEQUENCE [LARGE SCALE GENOMIC DNA]</scope>
    <source>
        <tissue evidence="1">Muscle</tissue>
    </source>
</reference>
<accession>A0A4Z2HXH2</accession>
<comment type="caution">
    <text evidence="1">The sequence shown here is derived from an EMBL/GenBank/DDBJ whole genome shotgun (WGS) entry which is preliminary data.</text>
</comment>
<protein>
    <submittedName>
        <fullName evidence="1">Uncharacterized protein</fullName>
    </submittedName>
</protein>
<dbReference type="EMBL" id="SRLO01000173">
    <property type="protein sequence ID" value="TNN69622.1"/>
    <property type="molecule type" value="Genomic_DNA"/>
</dbReference>
<sequence>MSGVIIAAAKQASRPGRPGTCSGRDQLKVLAMSVSKTQTAPGGGGQQKAGAAWGSDTLLLIWLACGQSPSVRVQVTHNREYRWADSRSEMRQVEHHVGVKQTVLCSGGVNGFDVAPRAHSVLRQQKGTAPVDKLFG</sequence>
<name>A0A4Z2HXH2_9TELE</name>
<keyword evidence="2" id="KW-1185">Reference proteome</keyword>
<gene>
    <name evidence="1" type="ORF">EYF80_020112</name>
</gene>
<evidence type="ECO:0000313" key="2">
    <source>
        <dbReference type="Proteomes" id="UP000314294"/>
    </source>
</evidence>
<dbReference type="AlphaFoldDB" id="A0A4Z2HXH2"/>
<organism evidence="1 2">
    <name type="scientific">Liparis tanakae</name>
    <name type="common">Tanaka's snailfish</name>
    <dbReference type="NCBI Taxonomy" id="230148"/>
    <lineage>
        <taxon>Eukaryota</taxon>
        <taxon>Metazoa</taxon>
        <taxon>Chordata</taxon>
        <taxon>Craniata</taxon>
        <taxon>Vertebrata</taxon>
        <taxon>Euteleostomi</taxon>
        <taxon>Actinopterygii</taxon>
        <taxon>Neopterygii</taxon>
        <taxon>Teleostei</taxon>
        <taxon>Neoteleostei</taxon>
        <taxon>Acanthomorphata</taxon>
        <taxon>Eupercaria</taxon>
        <taxon>Perciformes</taxon>
        <taxon>Cottioidei</taxon>
        <taxon>Cottales</taxon>
        <taxon>Liparidae</taxon>
        <taxon>Liparis</taxon>
    </lineage>
</organism>
<dbReference type="Proteomes" id="UP000314294">
    <property type="component" value="Unassembled WGS sequence"/>
</dbReference>
<evidence type="ECO:0000313" key="1">
    <source>
        <dbReference type="EMBL" id="TNN69622.1"/>
    </source>
</evidence>